<keyword evidence="1" id="KW-1133">Transmembrane helix</keyword>
<protein>
    <submittedName>
        <fullName evidence="2">Uncharacterized protein</fullName>
    </submittedName>
</protein>
<organism evidence="2 3">
    <name type="scientific">Nonomuraea cavernae</name>
    <dbReference type="NCBI Taxonomy" id="2045107"/>
    <lineage>
        <taxon>Bacteria</taxon>
        <taxon>Bacillati</taxon>
        <taxon>Actinomycetota</taxon>
        <taxon>Actinomycetes</taxon>
        <taxon>Streptosporangiales</taxon>
        <taxon>Streptosporangiaceae</taxon>
        <taxon>Nonomuraea</taxon>
    </lineage>
</organism>
<dbReference type="AlphaFoldDB" id="A0A918DF26"/>
<sequence>MTGAPDTAVIVGVVIAVLGGVLVFCYLASGSRQRHQCRWSPVGVSSVKTMPFGPVQTAVLQRCNGCGEHQSTTLVGEWTLAQLLGVEAEAGTAAEGIAR</sequence>
<evidence type="ECO:0000313" key="3">
    <source>
        <dbReference type="Proteomes" id="UP000646523"/>
    </source>
</evidence>
<dbReference type="EMBL" id="BMNH01000002">
    <property type="protein sequence ID" value="GGO63076.1"/>
    <property type="molecule type" value="Genomic_DNA"/>
</dbReference>
<name>A0A918DF26_9ACTN</name>
<evidence type="ECO:0000256" key="1">
    <source>
        <dbReference type="SAM" id="Phobius"/>
    </source>
</evidence>
<gene>
    <name evidence="2" type="ORF">GCM10012289_09150</name>
</gene>
<keyword evidence="1" id="KW-0812">Transmembrane</keyword>
<comment type="caution">
    <text evidence="2">The sequence shown here is derived from an EMBL/GenBank/DDBJ whole genome shotgun (WGS) entry which is preliminary data.</text>
</comment>
<keyword evidence="1" id="KW-0472">Membrane</keyword>
<dbReference type="RefSeq" id="WP_189122694.1">
    <property type="nucleotide sequence ID" value="NZ_BMNH01000002.1"/>
</dbReference>
<reference evidence="2" key="2">
    <citation type="submission" date="2020-09" db="EMBL/GenBank/DDBJ databases">
        <authorList>
            <person name="Sun Q."/>
            <person name="Zhou Y."/>
        </authorList>
    </citation>
    <scope>NUCLEOTIDE SEQUENCE</scope>
    <source>
        <strain evidence="2">CGMCC 4.7368</strain>
    </source>
</reference>
<reference evidence="2" key="1">
    <citation type="journal article" date="2014" name="Int. J. Syst. Evol. Microbiol.">
        <title>Complete genome sequence of Corynebacterium casei LMG S-19264T (=DSM 44701T), isolated from a smear-ripened cheese.</title>
        <authorList>
            <consortium name="US DOE Joint Genome Institute (JGI-PGF)"/>
            <person name="Walter F."/>
            <person name="Albersmeier A."/>
            <person name="Kalinowski J."/>
            <person name="Ruckert C."/>
        </authorList>
    </citation>
    <scope>NUCLEOTIDE SEQUENCE</scope>
    <source>
        <strain evidence="2">CGMCC 4.7368</strain>
    </source>
</reference>
<proteinExistence type="predicted"/>
<feature type="transmembrane region" description="Helical" evidence="1">
    <location>
        <begin position="6"/>
        <end position="28"/>
    </location>
</feature>
<dbReference type="Proteomes" id="UP000646523">
    <property type="component" value="Unassembled WGS sequence"/>
</dbReference>
<accession>A0A918DF26</accession>
<evidence type="ECO:0000313" key="2">
    <source>
        <dbReference type="EMBL" id="GGO63076.1"/>
    </source>
</evidence>
<keyword evidence="3" id="KW-1185">Reference proteome</keyword>